<dbReference type="InterPro" id="IPR058074">
    <property type="entry name" value="Bacteriocin-like"/>
</dbReference>
<evidence type="ECO:0000313" key="2">
    <source>
        <dbReference type="Proteomes" id="UP001225072"/>
    </source>
</evidence>
<reference evidence="1 2" key="1">
    <citation type="submission" date="2023-07" db="EMBL/GenBank/DDBJ databases">
        <title>Functional and genomic diversity of the sorghum phyllosphere microbiome.</title>
        <authorList>
            <person name="Shade A."/>
        </authorList>
    </citation>
    <scope>NUCLEOTIDE SEQUENCE [LARGE SCALE GENOMIC DNA]</scope>
    <source>
        <strain evidence="1 2">SORGH_AS_1064</strain>
    </source>
</reference>
<organism evidence="1 2">
    <name type="scientific">Chryseobacterium camelliae</name>
    <dbReference type="NCBI Taxonomy" id="1265445"/>
    <lineage>
        <taxon>Bacteria</taxon>
        <taxon>Pseudomonadati</taxon>
        <taxon>Bacteroidota</taxon>
        <taxon>Flavobacteriia</taxon>
        <taxon>Flavobacteriales</taxon>
        <taxon>Weeksellaceae</taxon>
        <taxon>Chryseobacterium group</taxon>
        <taxon>Chryseobacterium</taxon>
    </lineage>
</organism>
<gene>
    <name evidence="1" type="ORF">QE404_002314</name>
</gene>
<name>A0ABU0TJG3_9FLAO</name>
<comment type="caution">
    <text evidence="1">The sequence shown here is derived from an EMBL/GenBank/DDBJ whole genome shotgun (WGS) entry which is preliminary data.</text>
</comment>
<proteinExistence type="predicted"/>
<protein>
    <submittedName>
        <fullName evidence="1">Uncharacterized protein</fullName>
    </submittedName>
</protein>
<sequence length="77" mass="8079">MSNLKKLTRENLRNIKGGRACSVAIQGSDGTWVTREGTCDVSFVPVGMGQSSSPVAYCNTGLGYHPVTSNGGVSRCN</sequence>
<evidence type="ECO:0000313" key="1">
    <source>
        <dbReference type="EMBL" id="MDQ1097167.1"/>
    </source>
</evidence>
<keyword evidence="2" id="KW-1185">Reference proteome</keyword>
<dbReference type="NCBIfam" id="NF047798">
    <property type="entry name" value="leader_Chryseo"/>
    <property type="match status" value="1"/>
</dbReference>
<dbReference type="EMBL" id="JAUTAL010000001">
    <property type="protein sequence ID" value="MDQ1097167.1"/>
    <property type="molecule type" value="Genomic_DNA"/>
</dbReference>
<accession>A0ABU0TJG3</accession>
<dbReference type="Proteomes" id="UP001225072">
    <property type="component" value="Unassembled WGS sequence"/>
</dbReference>